<dbReference type="Proteomes" id="UP000031014">
    <property type="component" value="Unassembled WGS sequence"/>
</dbReference>
<evidence type="ECO:0000256" key="2">
    <source>
        <dbReference type="RuleBase" id="RU362039"/>
    </source>
</evidence>
<evidence type="ECO:0000313" key="4">
    <source>
        <dbReference type="EMBL" id="GAM12119.1"/>
    </source>
</evidence>
<dbReference type="EMBL" id="BASE01000005">
    <property type="protein sequence ID" value="GAM12119.1"/>
    <property type="molecule type" value="Genomic_DNA"/>
</dbReference>
<proteinExistence type="inferred from homology"/>
<feature type="domain" description="Calcineurin-like phosphoesterase" evidence="3">
    <location>
        <begin position="3"/>
        <end position="146"/>
    </location>
</feature>
<dbReference type="STRING" id="1321606.SAMD00020551_0239"/>
<dbReference type="Pfam" id="PF12850">
    <property type="entry name" value="Metallophos_2"/>
    <property type="match status" value="1"/>
</dbReference>
<dbReference type="EC" id="3.1.4.-" evidence="2"/>
<protein>
    <recommendedName>
        <fullName evidence="2">Phosphoesterase</fullName>
        <ecNumber evidence="2">3.1.4.-</ecNumber>
    </recommendedName>
</protein>
<gene>
    <name evidence="4" type="ORF">SAMD00020551_0239</name>
</gene>
<evidence type="ECO:0000313" key="5">
    <source>
        <dbReference type="Proteomes" id="UP000031014"/>
    </source>
</evidence>
<sequence>MSKVLIVSDSHGSTEVLEGIEKLHGNDVDLMIHCGDSELSESDAAIVNFRSVKGNCDFYGTFPDDETHDVNGVKIFVTHGHLYSVKSTLVNLYYKAKELQADIVCFGHSHLLGAEMVDDVLFINPGSIRLPRSRAEKSYAILELENEKAILQIYDYGNGELTELRQEFSLHKKS</sequence>
<organism evidence="4 5">
    <name type="scientific">Mesobacillus selenatarsenatis (strain DSM 18680 / JCM 14380 / FERM P-15431 / SF-1)</name>
    <dbReference type="NCBI Taxonomy" id="1321606"/>
    <lineage>
        <taxon>Bacteria</taxon>
        <taxon>Bacillati</taxon>
        <taxon>Bacillota</taxon>
        <taxon>Bacilli</taxon>
        <taxon>Bacillales</taxon>
        <taxon>Bacillaceae</taxon>
        <taxon>Mesobacillus</taxon>
    </lineage>
</organism>
<dbReference type="PANTHER" id="PTHR11124">
    <property type="entry name" value="VACUOLAR SORTING PROTEIN VPS29"/>
    <property type="match status" value="1"/>
</dbReference>
<dbReference type="OrthoDB" id="9800565at2"/>
<dbReference type="InterPro" id="IPR024654">
    <property type="entry name" value="Calcineurin-like_PHP_lpxH"/>
</dbReference>
<dbReference type="GO" id="GO:0016787">
    <property type="term" value="F:hydrolase activity"/>
    <property type="evidence" value="ECO:0007669"/>
    <property type="project" value="UniProtKB-UniRule"/>
</dbReference>
<dbReference type="InterPro" id="IPR000979">
    <property type="entry name" value="Phosphodiesterase_MJ0936/Vps29"/>
</dbReference>
<evidence type="ECO:0000259" key="3">
    <source>
        <dbReference type="Pfam" id="PF12850"/>
    </source>
</evidence>
<evidence type="ECO:0000256" key="1">
    <source>
        <dbReference type="ARBA" id="ARBA00008950"/>
    </source>
</evidence>
<accession>A0A0A8WYR3</accession>
<dbReference type="Gene3D" id="3.60.21.10">
    <property type="match status" value="1"/>
</dbReference>
<dbReference type="InterPro" id="IPR041802">
    <property type="entry name" value="MPP_YfcE"/>
</dbReference>
<dbReference type="AlphaFoldDB" id="A0A0A8WYR3"/>
<dbReference type="NCBIfam" id="TIGR00040">
    <property type="entry name" value="yfcE"/>
    <property type="match status" value="1"/>
</dbReference>
<dbReference type="GO" id="GO:0046872">
    <property type="term" value="F:metal ion binding"/>
    <property type="evidence" value="ECO:0007669"/>
    <property type="project" value="UniProtKB-KW"/>
</dbReference>
<comment type="cofactor">
    <cofactor evidence="2">
        <name>a divalent metal cation</name>
        <dbReference type="ChEBI" id="CHEBI:60240"/>
    </cofactor>
</comment>
<keyword evidence="5" id="KW-1185">Reference proteome</keyword>
<keyword evidence="2" id="KW-0479">Metal-binding</keyword>
<dbReference type="CDD" id="cd00841">
    <property type="entry name" value="MPP_YfcE"/>
    <property type="match status" value="1"/>
</dbReference>
<comment type="caution">
    <text evidence="4">The sequence shown here is derived from an EMBL/GenBank/DDBJ whole genome shotgun (WGS) entry which is preliminary data.</text>
</comment>
<dbReference type="SUPFAM" id="SSF56300">
    <property type="entry name" value="Metallo-dependent phosphatases"/>
    <property type="match status" value="1"/>
</dbReference>
<reference evidence="4 5" key="1">
    <citation type="submission" date="2013-06" db="EMBL/GenBank/DDBJ databases">
        <title>Whole genome shotgun sequence of Bacillus selenatarsenatis SF-1.</title>
        <authorList>
            <person name="Kuroda M."/>
            <person name="Sei K."/>
            <person name="Yamashita M."/>
            <person name="Ike M."/>
        </authorList>
    </citation>
    <scope>NUCLEOTIDE SEQUENCE [LARGE SCALE GENOMIC DNA]</scope>
    <source>
        <strain evidence="4 5">SF-1</strain>
    </source>
</reference>
<dbReference type="RefSeq" id="WP_041964075.1">
    <property type="nucleotide sequence ID" value="NZ_BASE01000005.1"/>
</dbReference>
<comment type="similarity">
    <text evidence="1 2">Belongs to the metallophosphoesterase superfamily. YfcE family.</text>
</comment>
<name>A0A0A8WYR3_MESS1</name>
<dbReference type="InterPro" id="IPR029052">
    <property type="entry name" value="Metallo-depent_PP-like"/>
</dbReference>